<evidence type="ECO:0000256" key="1">
    <source>
        <dbReference type="SAM" id="Phobius"/>
    </source>
</evidence>
<reference evidence="2" key="1">
    <citation type="submission" date="2022-08" db="EMBL/GenBank/DDBJ databases">
        <title>Complete Genome Sequences of 2 Bosea sp. soil isolates.</title>
        <authorList>
            <person name="Alvarez Arevalo M."/>
            <person name="Sterndorff E.B."/>
            <person name="Faurdal D."/>
            <person name="Joergensen T.S."/>
            <person name="Weber T."/>
        </authorList>
    </citation>
    <scope>NUCLEOTIDE SEQUENCE</scope>
    <source>
        <strain evidence="2">NBC_00436</strain>
    </source>
</reference>
<keyword evidence="1" id="KW-1133">Transmembrane helix</keyword>
<dbReference type="AlphaFoldDB" id="A0A9E8A378"/>
<organism evidence="2">
    <name type="scientific">Bosea sp. NBC_00436</name>
    <dbReference type="NCBI Taxonomy" id="2969620"/>
    <lineage>
        <taxon>Bacteria</taxon>
        <taxon>Pseudomonadati</taxon>
        <taxon>Pseudomonadota</taxon>
        <taxon>Alphaproteobacteria</taxon>
        <taxon>Hyphomicrobiales</taxon>
        <taxon>Boseaceae</taxon>
        <taxon>Bosea</taxon>
    </lineage>
</organism>
<keyword evidence="1" id="KW-0812">Transmembrane</keyword>
<keyword evidence="1" id="KW-0472">Membrane</keyword>
<accession>A0A9E8A378</accession>
<sequence length="107" mass="11356">MRIERCPACTWEINSLAKRCPHCTSELGREFRSQPGATILGVGAIIGNVGKVFGGAIGLGVVASLPFYALLKEGPVLSGIIGVAAVGALLFMCSVYYYLGATRFYIR</sequence>
<evidence type="ECO:0000313" key="2">
    <source>
        <dbReference type="EMBL" id="UZF86855.1"/>
    </source>
</evidence>
<protein>
    <submittedName>
        <fullName evidence="2">Uncharacterized protein</fullName>
    </submittedName>
</protein>
<gene>
    <name evidence="2" type="ORF">NWE54_24380</name>
</gene>
<feature type="transmembrane region" description="Helical" evidence="1">
    <location>
        <begin position="77"/>
        <end position="99"/>
    </location>
</feature>
<dbReference type="EMBL" id="CP102774">
    <property type="protein sequence ID" value="UZF86855.1"/>
    <property type="molecule type" value="Genomic_DNA"/>
</dbReference>
<name>A0A9E8A378_9HYPH</name>
<proteinExistence type="predicted"/>